<organism evidence="3 4">
    <name type="scientific">Polyporus arcularius HHB13444</name>
    <dbReference type="NCBI Taxonomy" id="1314778"/>
    <lineage>
        <taxon>Eukaryota</taxon>
        <taxon>Fungi</taxon>
        <taxon>Dikarya</taxon>
        <taxon>Basidiomycota</taxon>
        <taxon>Agaricomycotina</taxon>
        <taxon>Agaricomycetes</taxon>
        <taxon>Polyporales</taxon>
        <taxon>Polyporaceae</taxon>
        <taxon>Polyporus</taxon>
    </lineage>
</organism>
<dbReference type="PANTHER" id="PTHR24096">
    <property type="entry name" value="LONG-CHAIN-FATTY-ACID--COA LIGASE"/>
    <property type="match status" value="1"/>
</dbReference>
<feature type="domain" description="AMP-binding enzyme C-terminal" evidence="2">
    <location>
        <begin position="470"/>
        <end position="557"/>
    </location>
</feature>
<dbReference type="PROSITE" id="PS00455">
    <property type="entry name" value="AMP_BINDING"/>
    <property type="match status" value="1"/>
</dbReference>
<accession>A0A5C3PPV6</accession>
<dbReference type="PANTHER" id="PTHR24096:SF422">
    <property type="entry name" value="BCDNA.GH02901"/>
    <property type="match status" value="1"/>
</dbReference>
<dbReference type="InterPro" id="IPR025110">
    <property type="entry name" value="AMP-bd_C"/>
</dbReference>
<reference evidence="3 4" key="1">
    <citation type="journal article" date="2019" name="Nat. Ecol. Evol.">
        <title>Megaphylogeny resolves global patterns of mushroom evolution.</title>
        <authorList>
            <person name="Varga T."/>
            <person name="Krizsan K."/>
            <person name="Foldi C."/>
            <person name="Dima B."/>
            <person name="Sanchez-Garcia M."/>
            <person name="Sanchez-Ramirez S."/>
            <person name="Szollosi G.J."/>
            <person name="Szarkandi J.G."/>
            <person name="Papp V."/>
            <person name="Albert L."/>
            <person name="Andreopoulos W."/>
            <person name="Angelini C."/>
            <person name="Antonin V."/>
            <person name="Barry K.W."/>
            <person name="Bougher N.L."/>
            <person name="Buchanan P."/>
            <person name="Buyck B."/>
            <person name="Bense V."/>
            <person name="Catcheside P."/>
            <person name="Chovatia M."/>
            <person name="Cooper J."/>
            <person name="Damon W."/>
            <person name="Desjardin D."/>
            <person name="Finy P."/>
            <person name="Geml J."/>
            <person name="Haridas S."/>
            <person name="Hughes K."/>
            <person name="Justo A."/>
            <person name="Karasinski D."/>
            <person name="Kautmanova I."/>
            <person name="Kiss B."/>
            <person name="Kocsube S."/>
            <person name="Kotiranta H."/>
            <person name="LaButti K.M."/>
            <person name="Lechner B.E."/>
            <person name="Liimatainen K."/>
            <person name="Lipzen A."/>
            <person name="Lukacs Z."/>
            <person name="Mihaltcheva S."/>
            <person name="Morgado L.N."/>
            <person name="Niskanen T."/>
            <person name="Noordeloos M.E."/>
            <person name="Ohm R.A."/>
            <person name="Ortiz-Santana B."/>
            <person name="Ovrebo C."/>
            <person name="Racz N."/>
            <person name="Riley R."/>
            <person name="Savchenko A."/>
            <person name="Shiryaev A."/>
            <person name="Soop K."/>
            <person name="Spirin V."/>
            <person name="Szebenyi C."/>
            <person name="Tomsovsky M."/>
            <person name="Tulloss R.E."/>
            <person name="Uehling J."/>
            <person name="Grigoriev I.V."/>
            <person name="Vagvolgyi C."/>
            <person name="Papp T."/>
            <person name="Martin F.M."/>
            <person name="Miettinen O."/>
            <person name="Hibbett D.S."/>
            <person name="Nagy L.G."/>
        </authorList>
    </citation>
    <scope>NUCLEOTIDE SEQUENCE [LARGE SCALE GENOMIC DNA]</scope>
    <source>
        <strain evidence="3 4">HHB13444</strain>
    </source>
</reference>
<dbReference type="InterPro" id="IPR020845">
    <property type="entry name" value="AMP-binding_CS"/>
</dbReference>
<dbReference type="GO" id="GO:0016405">
    <property type="term" value="F:CoA-ligase activity"/>
    <property type="evidence" value="ECO:0007669"/>
    <property type="project" value="TreeGrafter"/>
</dbReference>
<dbReference type="Gene3D" id="3.40.50.12780">
    <property type="entry name" value="N-terminal domain of ligase-like"/>
    <property type="match status" value="1"/>
</dbReference>
<dbReference type="InterPro" id="IPR000873">
    <property type="entry name" value="AMP-dep_synth/lig_dom"/>
</dbReference>
<dbReference type="SUPFAM" id="SSF56801">
    <property type="entry name" value="Acetyl-CoA synthetase-like"/>
    <property type="match status" value="1"/>
</dbReference>
<protein>
    <submittedName>
        <fullName evidence="3">Phenylacetyl-CoA ligase</fullName>
    </submittedName>
</protein>
<dbReference type="Pfam" id="PF00501">
    <property type="entry name" value="AMP-binding"/>
    <property type="match status" value="1"/>
</dbReference>
<keyword evidence="4" id="KW-1185">Reference proteome</keyword>
<evidence type="ECO:0000259" key="1">
    <source>
        <dbReference type="Pfam" id="PF00501"/>
    </source>
</evidence>
<dbReference type="Pfam" id="PF13193">
    <property type="entry name" value="AMP-binding_C"/>
    <property type="match status" value="1"/>
</dbReference>
<keyword evidence="3" id="KW-0436">Ligase</keyword>
<sequence>MTIFKSPVPLSVAPRDDLTIPQFVLDGAEEHPTRPIRPAHVPCLIDDESGRMIHMEEVRKRSNDLARALKGQWNIGPGDVVSLYSPNHVDYGVIIWAVHKLGGIISCVSSIIRSEKAIDTYQIRIASPVLLFAHSENLSTARDALQKFDSIQIRLALVDDEPGLNLGLTSVNSLIQESNRYPSYVEHKLGPGKGKSTIAFLCYSSGTTGNPKAVAISHYNVIANLVQVATFNGMSNDTNSQSERFRPGDVCAGGEQVANVNIYGLVVNLHLMVYAGMTNVIFRRFNFKSLLESIERHRITHLMIVPPQVVLFCKHPLTKRFDLSSVRFCMVAAAPLSADMSMQLQQVFPGAESGQGYGTSSCRSFIPFFPLHQRVGTLGGCGQLLPGTLAKLVKADGNLAGVGEPGELYLQGPQVTLGYFGNEQATADTFVDGWFRTGDQVLFDENGDMFVTDRIKELIKVKGNQVAPSELEGYLLSHESVADAAVIGIPDDYAGELPIAFVVLKPDVAAHVTRDVEGAKQIREELYKHISGLVSRYKWLDGGIEFVELIPKSPSGKILRRVLAERIRAVPRARL</sequence>
<evidence type="ECO:0000313" key="4">
    <source>
        <dbReference type="Proteomes" id="UP000308197"/>
    </source>
</evidence>
<dbReference type="EMBL" id="ML211017">
    <property type="protein sequence ID" value="TFK91586.1"/>
    <property type="molecule type" value="Genomic_DNA"/>
</dbReference>
<feature type="domain" description="AMP-dependent synthetase/ligase" evidence="1">
    <location>
        <begin position="41"/>
        <end position="420"/>
    </location>
</feature>
<dbReference type="Gene3D" id="3.30.300.30">
    <property type="match status" value="1"/>
</dbReference>
<dbReference type="InParanoid" id="A0A5C3PPV6"/>
<evidence type="ECO:0000259" key="2">
    <source>
        <dbReference type="Pfam" id="PF13193"/>
    </source>
</evidence>
<gene>
    <name evidence="3" type="ORF">K466DRAFT_482520</name>
</gene>
<dbReference type="AlphaFoldDB" id="A0A5C3PPV6"/>
<dbReference type="InterPro" id="IPR045851">
    <property type="entry name" value="AMP-bd_C_sf"/>
</dbReference>
<proteinExistence type="predicted"/>
<name>A0A5C3PPV6_9APHY</name>
<dbReference type="STRING" id="1314778.A0A5C3PPV6"/>
<dbReference type="Proteomes" id="UP000308197">
    <property type="component" value="Unassembled WGS sequence"/>
</dbReference>
<evidence type="ECO:0000313" key="3">
    <source>
        <dbReference type="EMBL" id="TFK91586.1"/>
    </source>
</evidence>
<dbReference type="InterPro" id="IPR042099">
    <property type="entry name" value="ANL_N_sf"/>
</dbReference>